<comment type="caution">
    <text evidence="1">The sequence shown here is derived from an EMBL/GenBank/DDBJ whole genome shotgun (WGS) entry which is preliminary data.</text>
</comment>
<name>X1C558_9ZZZZ</name>
<dbReference type="EMBL" id="BART01027287">
    <property type="protein sequence ID" value="GAG91528.1"/>
    <property type="molecule type" value="Genomic_DNA"/>
</dbReference>
<gene>
    <name evidence="1" type="ORF">S01H4_48406</name>
</gene>
<protein>
    <submittedName>
        <fullName evidence="1">Uncharacterized protein</fullName>
    </submittedName>
</protein>
<feature type="non-terminal residue" evidence="1">
    <location>
        <position position="88"/>
    </location>
</feature>
<dbReference type="AlphaFoldDB" id="X1C558"/>
<accession>X1C558</accession>
<organism evidence="1">
    <name type="scientific">marine sediment metagenome</name>
    <dbReference type="NCBI Taxonomy" id="412755"/>
    <lineage>
        <taxon>unclassified sequences</taxon>
        <taxon>metagenomes</taxon>
        <taxon>ecological metagenomes</taxon>
    </lineage>
</organism>
<sequence>MLAEERGMRASGHQKRGDVHSLLGFFIQEFGIKKFFEIIDQIADAAFIDSRVILSHFKMWPSANDRFYSDLLKPEKISETFLREFTYE</sequence>
<proteinExistence type="predicted"/>
<reference evidence="1" key="1">
    <citation type="journal article" date="2014" name="Front. Microbiol.">
        <title>High frequency of phylogenetically diverse reductive dehalogenase-homologous genes in deep subseafloor sedimentary metagenomes.</title>
        <authorList>
            <person name="Kawai M."/>
            <person name="Futagami T."/>
            <person name="Toyoda A."/>
            <person name="Takaki Y."/>
            <person name="Nishi S."/>
            <person name="Hori S."/>
            <person name="Arai W."/>
            <person name="Tsubouchi T."/>
            <person name="Morono Y."/>
            <person name="Uchiyama I."/>
            <person name="Ito T."/>
            <person name="Fujiyama A."/>
            <person name="Inagaki F."/>
            <person name="Takami H."/>
        </authorList>
    </citation>
    <scope>NUCLEOTIDE SEQUENCE</scope>
    <source>
        <strain evidence="1">Expedition CK06-06</strain>
    </source>
</reference>
<evidence type="ECO:0000313" key="1">
    <source>
        <dbReference type="EMBL" id="GAG91528.1"/>
    </source>
</evidence>